<dbReference type="Gene3D" id="3.40.630.30">
    <property type="match status" value="1"/>
</dbReference>
<keyword evidence="1" id="KW-0808">Transferase</keyword>
<proteinExistence type="predicted"/>
<evidence type="ECO:0000313" key="4">
    <source>
        <dbReference type="EMBL" id="GAA5033370.1"/>
    </source>
</evidence>
<accession>A0ABP9JIW9</accession>
<gene>
    <name evidence="4" type="ORF">GCM10023258_33160</name>
</gene>
<keyword evidence="5" id="KW-1185">Reference proteome</keyword>
<dbReference type="Proteomes" id="UP001500427">
    <property type="component" value="Unassembled WGS sequence"/>
</dbReference>
<evidence type="ECO:0000256" key="1">
    <source>
        <dbReference type="ARBA" id="ARBA00022679"/>
    </source>
</evidence>
<organism evidence="4 5">
    <name type="scientific">Terrabacter aeriphilus</name>
    <dbReference type="NCBI Taxonomy" id="515662"/>
    <lineage>
        <taxon>Bacteria</taxon>
        <taxon>Bacillati</taxon>
        <taxon>Actinomycetota</taxon>
        <taxon>Actinomycetes</taxon>
        <taxon>Micrococcales</taxon>
        <taxon>Intrasporangiaceae</taxon>
        <taxon>Terrabacter</taxon>
    </lineage>
</organism>
<dbReference type="PROSITE" id="PS51186">
    <property type="entry name" value="GNAT"/>
    <property type="match status" value="1"/>
</dbReference>
<evidence type="ECO:0000313" key="5">
    <source>
        <dbReference type="Proteomes" id="UP001500427"/>
    </source>
</evidence>
<protein>
    <submittedName>
        <fullName evidence="4">GNAT family N-acetyltransferase</fullName>
    </submittedName>
</protein>
<dbReference type="CDD" id="cd04301">
    <property type="entry name" value="NAT_SF"/>
    <property type="match status" value="1"/>
</dbReference>
<dbReference type="PANTHER" id="PTHR43420">
    <property type="entry name" value="ACETYLTRANSFERASE"/>
    <property type="match status" value="1"/>
</dbReference>
<dbReference type="SUPFAM" id="SSF55729">
    <property type="entry name" value="Acyl-CoA N-acyltransferases (Nat)"/>
    <property type="match status" value="1"/>
</dbReference>
<keyword evidence="2" id="KW-0012">Acyltransferase</keyword>
<feature type="domain" description="N-acetyltransferase" evidence="3">
    <location>
        <begin position="179"/>
        <end position="344"/>
    </location>
</feature>
<dbReference type="InterPro" id="IPR000182">
    <property type="entry name" value="GNAT_dom"/>
</dbReference>
<comment type="caution">
    <text evidence="4">The sequence shown here is derived from an EMBL/GenBank/DDBJ whole genome shotgun (WGS) entry which is preliminary data.</text>
</comment>
<sequence length="351" mass="38017">MRELPVTLDLPRPWTARVPDADDTAAVSALLAEHQRAARGSSGVDPEAVLGQLAGIGSWTRRQALVHDPAGALVAWLSVHDRAAGRTVLEVTVAPTLPDADATALAAALFASGRRYAVDIAAMRGLRSTLLDSGAYADDPRQQAWLTAAGYECTRTWLQMTRPVTPEEATSVPGPRQGVTVRPVEQHDDGLPMAVDLQAVHRVLEESFQDHFSSYRESFPEFVMRLRETPGHRWDHWWLATVQTDDGELPAGAVVSTVLPPDADGIEGNYIDYIGVHRRARGRGVAKALLHRVIAEAAGQGRNRVGLEVDADSPTGADALYAAMGWVTDYRTQSWHQHLEVPVPGQETSGA</sequence>
<reference evidence="5" key="1">
    <citation type="journal article" date="2019" name="Int. J. Syst. Evol. Microbiol.">
        <title>The Global Catalogue of Microorganisms (GCM) 10K type strain sequencing project: providing services to taxonomists for standard genome sequencing and annotation.</title>
        <authorList>
            <consortium name="The Broad Institute Genomics Platform"/>
            <consortium name="The Broad Institute Genome Sequencing Center for Infectious Disease"/>
            <person name="Wu L."/>
            <person name="Ma J."/>
        </authorList>
    </citation>
    <scope>NUCLEOTIDE SEQUENCE [LARGE SCALE GENOMIC DNA]</scope>
    <source>
        <strain evidence="5">JCM 17687</strain>
    </source>
</reference>
<evidence type="ECO:0000259" key="3">
    <source>
        <dbReference type="PROSITE" id="PS51186"/>
    </source>
</evidence>
<name>A0ABP9JIW9_9MICO</name>
<dbReference type="Pfam" id="PF00583">
    <property type="entry name" value="Acetyltransf_1"/>
    <property type="match status" value="1"/>
</dbReference>
<dbReference type="InterPro" id="IPR050680">
    <property type="entry name" value="YpeA/RimI_acetyltransf"/>
</dbReference>
<dbReference type="EMBL" id="BAABIW010000022">
    <property type="protein sequence ID" value="GAA5033370.1"/>
    <property type="molecule type" value="Genomic_DNA"/>
</dbReference>
<dbReference type="RefSeq" id="WP_345508622.1">
    <property type="nucleotide sequence ID" value="NZ_BAABIW010000022.1"/>
</dbReference>
<dbReference type="InterPro" id="IPR016181">
    <property type="entry name" value="Acyl_CoA_acyltransferase"/>
</dbReference>
<evidence type="ECO:0000256" key="2">
    <source>
        <dbReference type="ARBA" id="ARBA00023315"/>
    </source>
</evidence>
<dbReference type="PANTHER" id="PTHR43420:SF12">
    <property type="entry name" value="N-ACETYLTRANSFERASE DOMAIN-CONTAINING PROTEIN"/>
    <property type="match status" value="1"/>
</dbReference>